<dbReference type="Pfam" id="PF06580">
    <property type="entry name" value="His_kinase"/>
    <property type="match status" value="1"/>
</dbReference>
<evidence type="ECO:0000256" key="3">
    <source>
        <dbReference type="ARBA" id="ARBA00022553"/>
    </source>
</evidence>
<keyword evidence="2" id="KW-1003">Cell membrane</keyword>
<keyword evidence="4" id="KW-0808">Transferase</keyword>
<dbReference type="InterPro" id="IPR003660">
    <property type="entry name" value="HAMP_dom"/>
</dbReference>
<keyword evidence="15" id="KW-1185">Reference proteome</keyword>
<dbReference type="InterPro" id="IPR010559">
    <property type="entry name" value="Sig_transdc_His_kin_internal"/>
</dbReference>
<proteinExistence type="predicted"/>
<keyword evidence="9 12" id="KW-1133">Transmembrane helix</keyword>
<feature type="domain" description="HAMP" evidence="13">
    <location>
        <begin position="289"/>
        <end position="332"/>
    </location>
</feature>
<dbReference type="InterPro" id="IPR050640">
    <property type="entry name" value="Bact_2-comp_sensor_kinase"/>
</dbReference>
<keyword evidence="3" id="KW-0597">Phosphoprotein</keyword>
<comment type="subcellular location">
    <subcellularLocation>
        <location evidence="1">Cell membrane</location>
        <topology evidence="1">Multi-pass membrane protein</topology>
    </subcellularLocation>
</comment>
<dbReference type="GO" id="GO:0016301">
    <property type="term" value="F:kinase activity"/>
    <property type="evidence" value="ECO:0007669"/>
    <property type="project" value="UniProtKB-KW"/>
</dbReference>
<dbReference type="CDD" id="cd06225">
    <property type="entry name" value="HAMP"/>
    <property type="match status" value="1"/>
</dbReference>
<dbReference type="EMBL" id="JAPDSH010000006">
    <property type="protein sequence ID" value="MDF0480347.1"/>
    <property type="molecule type" value="Genomic_DNA"/>
</dbReference>
<keyword evidence="10" id="KW-0902">Two-component regulatory system</keyword>
<protein>
    <submittedName>
        <fullName evidence="14">Histidine kinase</fullName>
    </submittedName>
</protein>
<evidence type="ECO:0000256" key="5">
    <source>
        <dbReference type="ARBA" id="ARBA00022692"/>
    </source>
</evidence>
<dbReference type="Gene3D" id="6.10.340.10">
    <property type="match status" value="1"/>
</dbReference>
<evidence type="ECO:0000256" key="6">
    <source>
        <dbReference type="ARBA" id="ARBA00022741"/>
    </source>
</evidence>
<name>A0ABT5X2W7_9ENTE</name>
<evidence type="ECO:0000256" key="2">
    <source>
        <dbReference type="ARBA" id="ARBA00022475"/>
    </source>
</evidence>
<evidence type="ECO:0000313" key="15">
    <source>
        <dbReference type="Proteomes" id="UP001147148"/>
    </source>
</evidence>
<dbReference type="Pfam" id="PF00672">
    <property type="entry name" value="HAMP"/>
    <property type="match status" value="1"/>
</dbReference>
<evidence type="ECO:0000256" key="11">
    <source>
        <dbReference type="ARBA" id="ARBA00023136"/>
    </source>
</evidence>
<dbReference type="Proteomes" id="UP001147148">
    <property type="component" value="Unassembled WGS sequence"/>
</dbReference>
<evidence type="ECO:0000259" key="13">
    <source>
        <dbReference type="PROSITE" id="PS50885"/>
    </source>
</evidence>
<dbReference type="SUPFAM" id="SSF55874">
    <property type="entry name" value="ATPase domain of HSP90 chaperone/DNA topoisomerase II/histidine kinase"/>
    <property type="match status" value="1"/>
</dbReference>
<keyword evidence="8" id="KW-0067">ATP-binding</keyword>
<dbReference type="Gene3D" id="3.30.565.10">
    <property type="entry name" value="Histidine kinase-like ATPase, C-terminal domain"/>
    <property type="match status" value="1"/>
</dbReference>
<keyword evidence="11 12" id="KW-0472">Membrane</keyword>
<comment type="caution">
    <text evidence="14">The sequence shown here is derived from an EMBL/GenBank/DDBJ whole genome shotgun (WGS) entry which is preliminary data.</text>
</comment>
<keyword evidence="6" id="KW-0547">Nucleotide-binding</keyword>
<evidence type="ECO:0000256" key="10">
    <source>
        <dbReference type="ARBA" id="ARBA00023012"/>
    </source>
</evidence>
<keyword evidence="5 12" id="KW-0812">Transmembrane</keyword>
<dbReference type="PROSITE" id="PS50885">
    <property type="entry name" value="HAMP"/>
    <property type="match status" value="1"/>
</dbReference>
<dbReference type="PANTHER" id="PTHR34220">
    <property type="entry name" value="SENSOR HISTIDINE KINASE YPDA"/>
    <property type="match status" value="1"/>
</dbReference>
<evidence type="ECO:0000256" key="9">
    <source>
        <dbReference type="ARBA" id="ARBA00022989"/>
    </source>
</evidence>
<feature type="transmembrane region" description="Helical" evidence="12">
    <location>
        <begin position="12"/>
        <end position="33"/>
    </location>
</feature>
<evidence type="ECO:0000313" key="14">
    <source>
        <dbReference type="EMBL" id="MDF0480347.1"/>
    </source>
</evidence>
<dbReference type="RefSeq" id="WP_275471922.1">
    <property type="nucleotide sequence ID" value="NZ_JAPDSH010000006.1"/>
</dbReference>
<keyword evidence="7 14" id="KW-0418">Kinase</keyword>
<dbReference type="InterPro" id="IPR036890">
    <property type="entry name" value="HATPase_C_sf"/>
</dbReference>
<feature type="transmembrane region" description="Helical" evidence="12">
    <location>
        <begin position="257"/>
        <end position="276"/>
    </location>
</feature>
<evidence type="ECO:0000256" key="1">
    <source>
        <dbReference type="ARBA" id="ARBA00004651"/>
    </source>
</evidence>
<evidence type="ECO:0000256" key="7">
    <source>
        <dbReference type="ARBA" id="ARBA00022777"/>
    </source>
</evidence>
<accession>A0ABT5X2W7</accession>
<reference evidence="14" key="1">
    <citation type="submission" date="2022-10" db="EMBL/GenBank/DDBJ databases">
        <title>Vagococcus sp. isolated from poultry meat.</title>
        <authorList>
            <person name="Johansson P."/>
            <person name="Bjorkroth J."/>
        </authorList>
    </citation>
    <scope>NUCLEOTIDE SEQUENCE</scope>
    <source>
        <strain evidence="14">PNs007</strain>
    </source>
</reference>
<evidence type="ECO:0000256" key="4">
    <source>
        <dbReference type="ARBA" id="ARBA00022679"/>
    </source>
</evidence>
<organism evidence="14 15">
    <name type="scientific">Vagococcus proximus</name>
    <dbReference type="NCBI Taxonomy" id="2991417"/>
    <lineage>
        <taxon>Bacteria</taxon>
        <taxon>Bacillati</taxon>
        <taxon>Bacillota</taxon>
        <taxon>Bacilli</taxon>
        <taxon>Lactobacillales</taxon>
        <taxon>Enterococcaceae</taxon>
        <taxon>Vagococcus</taxon>
    </lineage>
</organism>
<dbReference type="PANTHER" id="PTHR34220:SF11">
    <property type="entry name" value="SENSOR PROTEIN KINASE HPTS"/>
    <property type="match status" value="1"/>
</dbReference>
<sequence>MTFQKKLKKEMFIYSVILIILSTIGLGIGLYYYDLTTSRKLLSRQETEISDVFSSLETDFNRLYDGNKELYKNYLSNKIEEAAIYYQFSVFQSHQAMKSDLILLTSNNDLAFTTSSKFLDDPRLSYYLSLVLTESKKPEDLRFKTFTDGERNRYLLLIKQLANKGFVVEMIDQRELENKLNRVGANYIIYDDFDNVLASSSTQFIESSLKKVKAHFLAEHFEYQGNQYSSHKLALSKGMNVVTFTEHEPLGLIVQRVFYYMAPLFGIMMLFAIYFVKRFSQNNSESVYKLKTEMEKVMNDSTHRIEIEGKDEFYDIADAINKMLVRLNNSYDQNIRLANENLIFERKKLEAQFNPHFLYNTLEVIRSSCFYDTALTNRLILLLNDILRYSIDETITTPSLRDDLTYIKKYLEIAAIRFDDFSYSVRCSPVCEEVMIPKLLILPLIENSLKYGFRDKSQLAVIIDIKALTDKKIQITYMDDGEIMSPEDIESLLSQLVNPNPNQNHHGLMNCKRRLELMYPGSTFTIYRADVQTVVEMIIETGGGESCIRF</sequence>
<evidence type="ECO:0000256" key="8">
    <source>
        <dbReference type="ARBA" id="ARBA00022840"/>
    </source>
</evidence>
<evidence type="ECO:0000256" key="12">
    <source>
        <dbReference type="SAM" id="Phobius"/>
    </source>
</evidence>
<gene>
    <name evidence="14" type="ORF">OL233_08625</name>
</gene>